<dbReference type="NCBIfam" id="NF009749">
    <property type="entry name" value="PRK13259.1"/>
    <property type="match status" value="1"/>
</dbReference>
<keyword evidence="5" id="KW-1185">Reference proteome</keyword>
<dbReference type="AlphaFoldDB" id="A0A1H9PSB5"/>
<evidence type="ECO:0000256" key="2">
    <source>
        <dbReference type="ARBA" id="ARBA00023210"/>
    </source>
</evidence>
<evidence type="ECO:0000313" key="5">
    <source>
        <dbReference type="Proteomes" id="UP000198948"/>
    </source>
</evidence>
<dbReference type="InterPro" id="IPR036751">
    <property type="entry name" value="SpoVG_sf"/>
</dbReference>
<dbReference type="Pfam" id="PF04026">
    <property type="entry name" value="SpoVG"/>
    <property type="match status" value="1"/>
</dbReference>
<keyword evidence="2" id="KW-0717">Septation</keyword>
<dbReference type="EMBL" id="FOHA01000001">
    <property type="protein sequence ID" value="SER51121.1"/>
    <property type="molecule type" value="Genomic_DNA"/>
</dbReference>
<name>A0A1H9PSB5_9LACT</name>
<proteinExistence type="predicted"/>
<dbReference type="Proteomes" id="UP000198948">
    <property type="component" value="Unassembled WGS sequence"/>
</dbReference>
<dbReference type="GO" id="GO:0030435">
    <property type="term" value="P:sporulation resulting in formation of a cellular spore"/>
    <property type="evidence" value="ECO:0007669"/>
    <property type="project" value="InterPro"/>
</dbReference>
<dbReference type="PANTHER" id="PTHR38429">
    <property type="entry name" value="SEPTATION PROTEIN SPOVG-RELATED"/>
    <property type="match status" value="1"/>
</dbReference>
<dbReference type="GO" id="GO:0000917">
    <property type="term" value="P:division septum assembly"/>
    <property type="evidence" value="ECO:0007669"/>
    <property type="project" value="UniProtKB-KW"/>
</dbReference>
<dbReference type="RefSeq" id="WP_092649265.1">
    <property type="nucleotide sequence ID" value="NZ_FOHA01000001.1"/>
</dbReference>
<organism evidence="4 5">
    <name type="scientific">Isobaculum melis</name>
    <dbReference type="NCBI Taxonomy" id="142588"/>
    <lineage>
        <taxon>Bacteria</taxon>
        <taxon>Bacillati</taxon>
        <taxon>Bacillota</taxon>
        <taxon>Bacilli</taxon>
        <taxon>Lactobacillales</taxon>
        <taxon>Carnobacteriaceae</taxon>
        <taxon>Isobaculum</taxon>
    </lineage>
</organism>
<dbReference type="SUPFAM" id="SSF160537">
    <property type="entry name" value="SpoVG-like"/>
    <property type="match status" value="1"/>
</dbReference>
<dbReference type="OrthoDB" id="9796286at2"/>
<sequence>MEITEIQLRRMDTGNKMKALAAVIFDDSFIIHDIRVIENEDRMLVVMPSRKYPDGSFGDIAHPLNSDMRQRIEQAVLNEYQKK</sequence>
<evidence type="ECO:0000256" key="3">
    <source>
        <dbReference type="ARBA" id="ARBA00023306"/>
    </source>
</evidence>
<keyword evidence="3" id="KW-0131">Cell cycle</keyword>
<reference evidence="4 5" key="1">
    <citation type="submission" date="2016-10" db="EMBL/GenBank/DDBJ databases">
        <authorList>
            <person name="de Groot N.N."/>
        </authorList>
    </citation>
    <scope>NUCLEOTIDE SEQUENCE [LARGE SCALE GENOMIC DNA]</scope>
    <source>
        <strain evidence="4 5">DSM 13760</strain>
    </source>
</reference>
<gene>
    <name evidence="4" type="ORF">SAMN04488559_101108</name>
</gene>
<dbReference type="InterPro" id="IPR007170">
    <property type="entry name" value="SpoVG"/>
</dbReference>
<protein>
    <submittedName>
        <fullName evidence="4">Stage V sporulation protein G</fullName>
    </submittedName>
</protein>
<dbReference type="PANTHER" id="PTHR38429:SF1">
    <property type="entry name" value="SEPTATION PROTEIN SPOVG-RELATED"/>
    <property type="match status" value="1"/>
</dbReference>
<accession>A0A1H9PSB5</accession>
<keyword evidence="1" id="KW-0132">Cell division</keyword>
<evidence type="ECO:0000313" key="4">
    <source>
        <dbReference type="EMBL" id="SER51121.1"/>
    </source>
</evidence>
<dbReference type="Gene3D" id="3.30.1120.40">
    <property type="entry name" value="Stage V sporulation protein G"/>
    <property type="match status" value="1"/>
</dbReference>
<dbReference type="STRING" id="142588.SAMN04488559_101108"/>
<evidence type="ECO:0000256" key="1">
    <source>
        <dbReference type="ARBA" id="ARBA00022618"/>
    </source>
</evidence>